<dbReference type="STRING" id="1188229.GlitD10_0386"/>
<dbReference type="SUPFAM" id="SSF141571">
    <property type="entry name" value="Pentapeptide repeat-like"/>
    <property type="match status" value="1"/>
</dbReference>
<dbReference type="InterPro" id="IPR001646">
    <property type="entry name" value="5peptide_repeat"/>
</dbReference>
<accession>A0A1J0A9X4</accession>
<dbReference type="KEGG" id="glt:GlitD10_0386"/>
<dbReference type="InterPro" id="IPR051082">
    <property type="entry name" value="Pentapeptide-BTB/POZ_domain"/>
</dbReference>
<feature type="transmembrane region" description="Helical" evidence="1">
    <location>
        <begin position="121"/>
        <end position="141"/>
    </location>
</feature>
<dbReference type="PANTHER" id="PTHR14136">
    <property type="entry name" value="BTB_POZ DOMAIN-CONTAINING PROTEIN KCTD9"/>
    <property type="match status" value="1"/>
</dbReference>
<proteinExistence type="predicted"/>
<evidence type="ECO:0000256" key="1">
    <source>
        <dbReference type="SAM" id="Phobius"/>
    </source>
</evidence>
<dbReference type="AlphaFoldDB" id="A0A1J0A9X4"/>
<keyword evidence="1" id="KW-0472">Membrane</keyword>
<reference evidence="2 3" key="1">
    <citation type="submission" date="2016-10" db="EMBL/GenBank/DDBJ databases">
        <title>Description of Gloeomargarita lithophora gen. nov., sp. nov., a thylakoid-bearing basal-branching cyanobacterium with intracellular carbonates, and proposal for Gloeomargaritales ord. nov.</title>
        <authorList>
            <person name="Moreira D."/>
            <person name="Tavera R."/>
            <person name="Benzerara K."/>
            <person name="Skouri-Panet F."/>
            <person name="Couradeau E."/>
            <person name="Gerard E."/>
            <person name="Loussert C."/>
            <person name="Novelo E."/>
            <person name="Zivanovic Y."/>
            <person name="Lopez-Garcia P."/>
        </authorList>
    </citation>
    <scope>NUCLEOTIDE SEQUENCE [LARGE SCALE GENOMIC DNA]</scope>
    <source>
        <strain evidence="2 3">D10</strain>
    </source>
</reference>
<organism evidence="2 3">
    <name type="scientific">Gloeomargarita lithophora Alchichica-D10</name>
    <dbReference type="NCBI Taxonomy" id="1188229"/>
    <lineage>
        <taxon>Bacteria</taxon>
        <taxon>Bacillati</taxon>
        <taxon>Cyanobacteriota</taxon>
        <taxon>Cyanophyceae</taxon>
        <taxon>Gloeomargaritales</taxon>
        <taxon>Gloeomargaritaceae</taxon>
        <taxon>Gloeomargarita</taxon>
    </lineage>
</organism>
<protein>
    <submittedName>
        <fullName evidence="2">Pentapeptide repeat protein</fullName>
    </submittedName>
</protein>
<keyword evidence="1" id="KW-0812">Transmembrane</keyword>
<dbReference type="Gene3D" id="2.160.20.80">
    <property type="entry name" value="E3 ubiquitin-protein ligase SopA"/>
    <property type="match status" value="1"/>
</dbReference>
<sequence length="389" mass="42944">MADMTYSPSAKPPRFPFRKWFKKAQVPLTLVIVGLLMVAILAGWYWLAGFVTVLSVLLTIELFWDSLRQIFLVVNPEESSFFLGGVTLITGFIGFLVWLWGQGGLQINWTIASALGDSLGAVGQIMVALVAAVISWQQYVISKVLTEQQNRITQQQTIDSYFQGISELALDEQGFLEDWPQERMIAEGRTAALLSSVNAEGKAKVVRFLSMAKLLTPLKRDQRLGRPILDGYGLYQEDREHGERVIDLENMLAGTDLTGTDLRRVDFSKADLNGTNFSNCNLNRTNFAMSNLQGAKFNGANLQGAVFCYGAPEKLDYASPYQPWITGERPNMQTGEFSGAIVEGADFTGVFNLSEEQRLYLCAWGGSRTRSTIPGGCQGIPSKLYGGEG</sequence>
<gene>
    <name evidence="2" type="ORF">GlitD10_0386</name>
</gene>
<evidence type="ECO:0000313" key="3">
    <source>
        <dbReference type="Proteomes" id="UP000180235"/>
    </source>
</evidence>
<evidence type="ECO:0000313" key="2">
    <source>
        <dbReference type="EMBL" id="APB32697.1"/>
    </source>
</evidence>
<keyword evidence="3" id="KW-1185">Reference proteome</keyword>
<dbReference type="EMBL" id="CP017675">
    <property type="protein sequence ID" value="APB32697.1"/>
    <property type="molecule type" value="Genomic_DNA"/>
</dbReference>
<feature type="transmembrane region" description="Helical" evidence="1">
    <location>
        <begin position="26"/>
        <end position="47"/>
    </location>
</feature>
<dbReference type="Proteomes" id="UP000180235">
    <property type="component" value="Chromosome"/>
</dbReference>
<dbReference type="PANTHER" id="PTHR14136:SF17">
    <property type="entry name" value="BTB_POZ DOMAIN-CONTAINING PROTEIN KCTD9"/>
    <property type="match status" value="1"/>
</dbReference>
<feature type="transmembrane region" description="Helical" evidence="1">
    <location>
        <begin position="81"/>
        <end position="101"/>
    </location>
</feature>
<name>A0A1J0A9X4_9CYAN</name>
<dbReference type="OrthoDB" id="503668at2"/>
<keyword evidence="1" id="KW-1133">Transmembrane helix</keyword>
<dbReference type="Pfam" id="PF00805">
    <property type="entry name" value="Pentapeptide"/>
    <property type="match status" value="1"/>
</dbReference>